<dbReference type="NCBIfam" id="TIGR01517">
    <property type="entry name" value="ATPase-IIB_Ca"/>
    <property type="match status" value="1"/>
</dbReference>
<evidence type="ECO:0000256" key="3">
    <source>
        <dbReference type="ARBA" id="ARBA00022723"/>
    </source>
</evidence>
<organism evidence="12 13">
    <name type="scientific">Camellia sinensis</name>
    <name type="common">Tea plant</name>
    <name type="synonym">Thea sinensis</name>
    <dbReference type="NCBI Taxonomy" id="4442"/>
    <lineage>
        <taxon>Eukaryota</taxon>
        <taxon>Viridiplantae</taxon>
        <taxon>Streptophyta</taxon>
        <taxon>Embryophyta</taxon>
        <taxon>Tracheophyta</taxon>
        <taxon>Spermatophyta</taxon>
        <taxon>Magnoliopsida</taxon>
        <taxon>eudicotyledons</taxon>
        <taxon>Gunneridae</taxon>
        <taxon>Pentapetalae</taxon>
        <taxon>asterids</taxon>
        <taxon>Ericales</taxon>
        <taxon>Theaceae</taxon>
        <taxon>Camellia</taxon>
    </lineage>
</organism>
<dbReference type="Proteomes" id="UP000593564">
    <property type="component" value="Unassembled WGS sequence"/>
</dbReference>
<reference evidence="12 13" key="2">
    <citation type="submission" date="2020-07" db="EMBL/GenBank/DDBJ databases">
        <title>Genome assembly of wild tea tree DASZ reveals pedigree and selection history of tea varieties.</title>
        <authorList>
            <person name="Zhang W."/>
        </authorList>
    </citation>
    <scope>NUCLEOTIDE SEQUENCE [LARGE SCALE GENOMIC DNA]</scope>
    <source>
        <strain evidence="13">cv. G240</strain>
        <tissue evidence="12">Leaf</tissue>
    </source>
</reference>
<keyword evidence="8 9" id="KW-0472">Membrane</keyword>
<dbReference type="GO" id="GO:0005388">
    <property type="term" value="F:P-type calcium transporter activity"/>
    <property type="evidence" value="ECO:0007669"/>
    <property type="project" value="UniProtKB-EC"/>
</dbReference>
<feature type="transmembrane region" description="Helical" evidence="9">
    <location>
        <begin position="285"/>
        <end position="303"/>
    </location>
</feature>
<evidence type="ECO:0000256" key="5">
    <source>
        <dbReference type="ARBA" id="ARBA00022842"/>
    </source>
</evidence>
<dbReference type="AlphaFoldDB" id="A0A7J7GRM0"/>
<sequence length="1078" mass="118478">MLFYVFTNVFQKMGPKGLVLMHLNVSLSLEVQSGISRFCTPARAGTEKASEAARFTAKSAEASTLAATTLAKAQKGVTAPNTLAATTLAEAQKRESSGDDHFDLESQSHLLVKDGGDNGTTSTSGPSHRWRSIIIILHVRQAFISSARNKSLAVDGIEVVPPPPSIATSNTGGDVDGLNVELAIISTSPEVSLDVQSDGADESNKCNKELQNTEIARIVKAKDLNSLREFGGVQGFAEALDTDLENGLANDEDDICCRRLTCPQSETRLPQEGFFHILWSVCNKYLIFLLLLCAVLSIVFGILEEGLHTGWYEGAFIICAIIVLVSVPMIREYWYSWYQPRRKKLSKNREIAVHVFRGGSQHQISISNVVSGDIIWLKKGDQIPADGLFISGESLKSDDELESTIDDQNPFMFYGAKVINGEGKMLVVSIGKDTVWGEMMSNVINASNPLQVQLDQLNSCIQIIGVLITIIILVVLFLRFEFNKGSAGSVIPDLKAKSAAIKEFIDAIYKIVKKPKGKTNLLTSLTIILVGIAEGLPLMVTLALNYWNKKALSGKATTQDFLACITMGLVTTICTDKTCGLNLNQSEVDMLYISGQFFNNESAIAPNVIEALCKGIATPILGLKRPSSSMEDSLLSWASLKLGLKLDVLKQECIIVEVKELNFEEEGCGVLMRKDRESVNSSYWKGSASTILAMCSSYYSSEGAMNVIDEQKRVFFEQVIADMQGKHLKTIAFGYKQTDIATLEETGLILLGLLGLKNSLRKSMEDCIGAGVNIKLVSGCDASELKSIALECGLNIPNSDSVVLGENFRNSTHEVRMEMVDQICVMASSLPSDKLLLVKCLKEKGQIVAMVGARTDETPAIKEANVGITMGSGSTEMARESSNIIIWNGDFNSLFTIMKCGRCAYENIQKFIQLEFTVTIAWVLINIVTTIYFGDVPITTIQYFYVCFIVAVPGGLALLMEPPTKTLMKKSPIRSIDSPITRTMWRNIVPQALYQAAILVTFRFIGQAVLDTTQKVSNDMIFNSFVLCQVFNWFNARELERKNVFKGIHRNCWFWMAMVGTIVLLALYTKASFGKRLF</sequence>
<dbReference type="SUPFAM" id="SSF81653">
    <property type="entry name" value="Calcium ATPase, transduction domain A"/>
    <property type="match status" value="1"/>
</dbReference>
<dbReference type="EC" id="7.2.2.10" evidence="9"/>
<dbReference type="InterPro" id="IPR008250">
    <property type="entry name" value="ATPase_P-typ_transduc_dom_A_sf"/>
</dbReference>
<dbReference type="PANTHER" id="PTHR24093">
    <property type="entry name" value="CATION TRANSPORTING ATPASE"/>
    <property type="match status" value="1"/>
</dbReference>
<evidence type="ECO:0000259" key="10">
    <source>
        <dbReference type="Pfam" id="PF00122"/>
    </source>
</evidence>
<evidence type="ECO:0000256" key="7">
    <source>
        <dbReference type="ARBA" id="ARBA00023065"/>
    </source>
</evidence>
<keyword evidence="4 9" id="KW-0106">Calcium</keyword>
<keyword evidence="2 9" id="KW-0812">Transmembrane</keyword>
<keyword evidence="7 9" id="KW-0406">Ion transport</keyword>
<proteinExistence type="inferred from homology"/>
<evidence type="ECO:0000259" key="11">
    <source>
        <dbReference type="Pfam" id="PF00689"/>
    </source>
</evidence>
<evidence type="ECO:0000256" key="6">
    <source>
        <dbReference type="ARBA" id="ARBA00022989"/>
    </source>
</evidence>
<evidence type="ECO:0000256" key="2">
    <source>
        <dbReference type="ARBA" id="ARBA00022692"/>
    </source>
</evidence>
<comment type="catalytic activity">
    <reaction evidence="9">
        <text>Ca(2+)(in) + ATP + H2O = Ca(2+)(out) + ADP + phosphate + H(+)</text>
        <dbReference type="Rhea" id="RHEA:18105"/>
        <dbReference type="ChEBI" id="CHEBI:15377"/>
        <dbReference type="ChEBI" id="CHEBI:15378"/>
        <dbReference type="ChEBI" id="CHEBI:29108"/>
        <dbReference type="ChEBI" id="CHEBI:30616"/>
        <dbReference type="ChEBI" id="CHEBI:43474"/>
        <dbReference type="ChEBI" id="CHEBI:456216"/>
        <dbReference type="EC" id="7.2.2.10"/>
    </reaction>
</comment>
<dbReference type="PANTHER" id="PTHR24093:SF470">
    <property type="entry name" value="CALCIUM-TRANSPORTING ATPASE 12, PLASMA MEMBRANE-TYPE-LIKE"/>
    <property type="match status" value="1"/>
</dbReference>
<keyword evidence="3" id="KW-0479">Metal-binding</keyword>
<comment type="caution">
    <text evidence="9">Lacks conserved residue(s) required for the propagation of feature annotation.</text>
</comment>
<gene>
    <name evidence="12" type="ORF">HYC85_017500</name>
</gene>
<evidence type="ECO:0000256" key="9">
    <source>
        <dbReference type="RuleBase" id="RU361146"/>
    </source>
</evidence>
<dbReference type="InterPro" id="IPR036412">
    <property type="entry name" value="HAD-like_sf"/>
</dbReference>
<comment type="similarity">
    <text evidence="9">Belongs to the cation transport ATPase (P-type) (TC 3.A.3) family. Type IIB subfamily.</text>
</comment>
<dbReference type="InterPro" id="IPR023299">
    <property type="entry name" value="ATPase_P-typ_cyto_dom_N"/>
</dbReference>
<dbReference type="Gene3D" id="3.40.1110.10">
    <property type="entry name" value="Calcium-transporting ATPase, cytoplasmic domain N"/>
    <property type="match status" value="2"/>
</dbReference>
<dbReference type="InterPro" id="IPR059000">
    <property type="entry name" value="ATPase_P-type_domA"/>
</dbReference>
<feature type="transmembrane region" description="Helical" evidence="9">
    <location>
        <begin position="460"/>
        <end position="480"/>
    </location>
</feature>
<dbReference type="Gene3D" id="1.20.1110.10">
    <property type="entry name" value="Calcium-transporting ATPase, transmembrane domain"/>
    <property type="match status" value="2"/>
</dbReference>
<feature type="domain" description="Cation-transporting P-type ATPase C-terminal" evidence="11">
    <location>
        <begin position="936"/>
        <end position="1074"/>
    </location>
</feature>
<keyword evidence="9" id="KW-0067">ATP-binding</keyword>
<comment type="caution">
    <text evidence="12">The sequence shown here is derived from an EMBL/GenBank/DDBJ whole genome shotgun (WGS) entry which is preliminary data.</text>
</comment>
<feature type="transmembrane region" description="Helical" evidence="9">
    <location>
        <begin position="315"/>
        <end position="334"/>
    </location>
</feature>
<dbReference type="InterPro" id="IPR006408">
    <property type="entry name" value="P-type_ATPase_IIB"/>
</dbReference>
<dbReference type="SUPFAM" id="SSF56784">
    <property type="entry name" value="HAD-like"/>
    <property type="match status" value="1"/>
</dbReference>
<feature type="transmembrane region" description="Helical" evidence="9">
    <location>
        <begin position="1053"/>
        <end position="1073"/>
    </location>
</feature>
<keyword evidence="5" id="KW-0460">Magnesium</keyword>
<dbReference type="InterPro" id="IPR023214">
    <property type="entry name" value="HAD_sf"/>
</dbReference>
<keyword evidence="9" id="KW-0109">Calcium transport</keyword>
<dbReference type="InterPro" id="IPR023298">
    <property type="entry name" value="ATPase_P-typ_TM_dom_sf"/>
</dbReference>
<feature type="transmembrane region" description="Helical" evidence="9">
    <location>
        <begin position="916"/>
        <end position="934"/>
    </location>
</feature>
<feature type="transmembrane region" description="Helical" evidence="9">
    <location>
        <begin position="521"/>
        <end position="547"/>
    </location>
</feature>
<dbReference type="EMBL" id="JACBKZ010000008">
    <property type="protein sequence ID" value="KAF5943423.1"/>
    <property type="molecule type" value="Genomic_DNA"/>
</dbReference>
<feature type="transmembrane region" description="Helical" evidence="9">
    <location>
        <begin position="940"/>
        <end position="960"/>
    </location>
</feature>
<protein>
    <recommendedName>
        <fullName evidence="9">Calcium-transporting ATPase</fullName>
        <ecNumber evidence="9">7.2.2.10</ecNumber>
    </recommendedName>
</protein>
<dbReference type="Gene3D" id="3.40.50.1000">
    <property type="entry name" value="HAD superfamily/HAD-like"/>
    <property type="match status" value="1"/>
</dbReference>
<dbReference type="Pfam" id="PF00122">
    <property type="entry name" value="E1-E2_ATPase"/>
    <property type="match status" value="1"/>
</dbReference>
<accession>A0A7J7GRM0</accession>
<evidence type="ECO:0000256" key="1">
    <source>
        <dbReference type="ARBA" id="ARBA00022448"/>
    </source>
</evidence>
<dbReference type="GO" id="GO:0005886">
    <property type="term" value="C:plasma membrane"/>
    <property type="evidence" value="ECO:0007669"/>
    <property type="project" value="TreeGrafter"/>
</dbReference>
<keyword evidence="9" id="KW-0547">Nucleotide-binding</keyword>
<dbReference type="SUPFAM" id="SSF81665">
    <property type="entry name" value="Calcium ATPase, transmembrane domain M"/>
    <property type="match status" value="1"/>
</dbReference>
<feature type="domain" description="P-type ATPase A" evidence="10">
    <location>
        <begin position="352"/>
        <end position="442"/>
    </location>
</feature>
<dbReference type="GO" id="GO:0046872">
    <property type="term" value="F:metal ion binding"/>
    <property type="evidence" value="ECO:0007669"/>
    <property type="project" value="UniProtKB-KW"/>
</dbReference>
<reference evidence="13" key="1">
    <citation type="journal article" date="2020" name="Nat. Commun.">
        <title>Genome assembly of wild tea tree DASZ reveals pedigree and selection history of tea varieties.</title>
        <authorList>
            <person name="Zhang W."/>
            <person name="Zhang Y."/>
            <person name="Qiu H."/>
            <person name="Guo Y."/>
            <person name="Wan H."/>
            <person name="Zhang X."/>
            <person name="Scossa F."/>
            <person name="Alseekh S."/>
            <person name="Zhang Q."/>
            <person name="Wang P."/>
            <person name="Xu L."/>
            <person name="Schmidt M.H."/>
            <person name="Jia X."/>
            <person name="Li D."/>
            <person name="Zhu A."/>
            <person name="Guo F."/>
            <person name="Chen W."/>
            <person name="Ni D."/>
            <person name="Usadel B."/>
            <person name="Fernie A.R."/>
            <person name="Wen W."/>
        </authorList>
    </citation>
    <scope>NUCLEOTIDE SEQUENCE [LARGE SCALE GENOMIC DNA]</scope>
    <source>
        <strain evidence="13">cv. G240</strain>
    </source>
</reference>
<dbReference type="Pfam" id="PF00689">
    <property type="entry name" value="Cation_ATPase_C"/>
    <property type="match status" value="1"/>
</dbReference>
<name>A0A7J7GRM0_CAMSI</name>
<dbReference type="GO" id="GO:0005524">
    <property type="term" value="F:ATP binding"/>
    <property type="evidence" value="ECO:0007669"/>
    <property type="project" value="UniProtKB-KW"/>
</dbReference>
<dbReference type="InterPro" id="IPR006068">
    <property type="entry name" value="ATPase_P-typ_cation-transptr_C"/>
</dbReference>
<evidence type="ECO:0000313" key="12">
    <source>
        <dbReference type="EMBL" id="KAF5943423.1"/>
    </source>
</evidence>
<keyword evidence="1 9" id="KW-0813">Transport</keyword>
<keyword evidence="6 9" id="KW-1133">Transmembrane helix</keyword>
<keyword evidence="13" id="KW-1185">Reference proteome</keyword>
<dbReference type="PRINTS" id="PR00119">
    <property type="entry name" value="CATATPASE"/>
</dbReference>
<comment type="subcellular location">
    <subcellularLocation>
        <location evidence="9">Membrane</location>
        <topology evidence="9">Multi-pass membrane protein</topology>
    </subcellularLocation>
</comment>
<evidence type="ECO:0000256" key="4">
    <source>
        <dbReference type="ARBA" id="ARBA00022837"/>
    </source>
</evidence>
<comment type="function">
    <text evidence="9">Catalyzes the hydrolysis of ATP coupled with the transport of calcium.</text>
</comment>
<evidence type="ECO:0000256" key="8">
    <source>
        <dbReference type="ARBA" id="ARBA00023136"/>
    </source>
</evidence>
<dbReference type="Pfam" id="PF13246">
    <property type="entry name" value="Cation_ATPase"/>
    <property type="match status" value="1"/>
</dbReference>
<dbReference type="Gene3D" id="2.70.150.10">
    <property type="entry name" value="Calcium-transporting ATPase, cytoplasmic transduction domain A"/>
    <property type="match status" value="1"/>
</dbReference>
<evidence type="ECO:0000313" key="13">
    <source>
        <dbReference type="Proteomes" id="UP000593564"/>
    </source>
</evidence>